<dbReference type="EMBL" id="MU001743">
    <property type="protein sequence ID" value="KAF2800734.1"/>
    <property type="molecule type" value="Genomic_DNA"/>
</dbReference>
<keyword evidence="2" id="KW-1185">Reference proteome</keyword>
<proteinExistence type="predicted"/>
<gene>
    <name evidence="1" type="ORF">K505DRAFT_320267</name>
</gene>
<name>A0A6A6XYB2_9PLEO</name>
<organism evidence="1 2">
    <name type="scientific">Melanomma pulvis-pyrius CBS 109.77</name>
    <dbReference type="NCBI Taxonomy" id="1314802"/>
    <lineage>
        <taxon>Eukaryota</taxon>
        <taxon>Fungi</taxon>
        <taxon>Dikarya</taxon>
        <taxon>Ascomycota</taxon>
        <taxon>Pezizomycotina</taxon>
        <taxon>Dothideomycetes</taxon>
        <taxon>Pleosporomycetidae</taxon>
        <taxon>Pleosporales</taxon>
        <taxon>Melanommataceae</taxon>
        <taxon>Melanomma</taxon>
    </lineage>
</organism>
<dbReference type="OrthoDB" id="3204049at2759"/>
<protein>
    <submittedName>
        <fullName evidence="1">Uncharacterized protein</fullName>
    </submittedName>
</protein>
<sequence length="430" mass="49707">MAHQAHNLPWTLLADNFKFVHYNARYHGRTNLYPCFKPGQGKQLQHFAKVFSRVLRDFSTQERKKYTSPADITIPEPEELFISELAATRIAKTIKRDETSSACSTKIPSLFDEERRLRYWITELNEPSYPYPDESLRETLEMLKTLMLYGDMEPLFRLAAHPNANLHRVWSYPCDDGWGELKDTFLTAYICLNVFALKPELWDPASRAEKLASVRRPGTAMPGAKSTLENWDYRLTSSYQRMLVQTVTTRGPDDDRVGVLPHREFFGVEKGMYTSALRSKDMNDKFGCVPMSELVDKRCSHHYVPSKLDVPLVINMLGKKGLPAELALQILELAEYDKAKRRLVVADDPLHPHNSDELKKYLSYCWRMLARVDMLLRANENAINWEFQVTEAIFRLWGVPYPPMSVVATTWDAEGWFLGVVENEARRTFV</sequence>
<reference evidence="1" key="1">
    <citation type="journal article" date="2020" name="Stud. Mycol.">
        <title>101 Dothideomycetes genomes: a test case for predicting lifestyles and emergence of pathogens.</title>
        <authorList>
            <person name="Haridas S."/>
            <person name="Albert R."/>
            <person name="Binder M."/>
            <person name="Bloem J."/>
            <person name="Labutti K."/>
            <person name="Salamov A."/>
            <person name="Andreopoulos B."/>
            <person name="Baker S."/>
            <person name="Barry K."/>
            <person name="Bills G."/>
            <person name="Bluhm B."/>
            <person name="Cannon C."/>
            <person name="Castanera R."/>
            <person name="Culley D."/>
            <person name="Daum C."/>
            <person name="Ezra D."/>
            <person name="Gonzalez J."/>
            <person name="Henrissat B."/>
            <person name="Kuo A."/>
            <person name="Liang C."/>
            <person name="Lipzen A."/>
            <person name="Lutzoni F."/>
            <person name="Magnuson J."/>
            <person name="Mondo S."/>
            <person name="Nolan M."/>
            <person name="Ohm R."/>
            <person name="Pangilinan J."/>
            <person name="Park H.-J."/>
            <person name="Ramirez L."/>
            <person name="Alfaro M."/>
            <person name="Sun H."/>
            <person name="Tritt A."/>
            <person name="Yoshinaga Y."/>
            <person name="Zwiers L.-H."/>
            <person name="Turgeon B."/>
            <person name="Goodwin S."/>
            <person name="Spatafora J."/>
            <person name="Crous P."/>
            <person name="Grigoriev I."/>
        </authorList>
    </citation>
    <scope>NUCLEOTIDE SEQUENCE</scope>
    <source>
        <strain evidence="1">CBS 109.77</strain>
    </source>
</reference>
<dbReference type="AlphaFoldDB" id="A0A6A6XYB2"/>
<dbReference type="Proteomes" id="UP000799757">
    <property type="component" value="Unassembled WGS sequence"/>
</dbReference>
<accession>A0A6A6XYB2</accession>
<evidence type="ECO:0000313" key="2">
    <source>
        <dbReference type="Proteomes" id="UP000799757"/>
    </source>
</evidence>
<evidence type="ECO:0000313" key="1">
    <source>
        <dbReference type="EMBL" id="KAF2800734.1"/>
    </source>
</evidence>